<evidence type="ECO:0000256" key="3">
    <source>
        <dbReference type="ARBA" id="ARBA00022729"/>
    </source>
</evidence>
<dbReference type="InterPro" id="IPR030395">
    <property type="entry name" value="GP_PDE_dom"/>
</dbReference>
<dbReference type="InParanoid" id="A0D4I4"/>
<dbReference type="RefSeq" id="XP_001445348.1">
    <property type="nucleotide sequence ID" value="XM_001445311.1"/>
</dbReference>
<sequence>MQYYQKVRPIIAAHRGLSSLYPENTLEGFKSALQFSDFIELDVVLNRDRLPIVCHDAFLSLVNDVKKHYKFENRKKIRLVDSDFTLEELKELRLTQCINNRKSEYDGHLKIPSLKETVEYFLKYNQKIDNKKGILLEIKDYDYHQQYCNINIAEIIFTFLKEQGLSTLRECSQKLPIVIMSFEKQILQYFNNNTDLPLTQLVCLEDKNIPTITEIAQYAKIIGLDLRLVWENNQTHQYYNEAKENGLIIYGWTFQDDSDDLKKLFNEQDVGKIYQKSSTLLQGIITEFPQEAVKFIL</sequence>
<dbReference type="InterPro" id="IPR017946">
    <property type="entry name" value="PLC-like_Pdiesterase_TIM-brl"/>
</dbReference>
<keyword evidence="5" id="KW-0378">Hydrolase</keyword>
<feature type="domain" description="GP-PDE" evidence="7">
    <location>
        <begin position="9"/>
        <end position="296"/>
    </location>
</feature>
<dbReference type="HOGENOM" id="CLU_030226_0_1_1"/>
<dbReference type="GeneID" id="5031133"/>
<keyword evidence="3" id="KW-0732">Signal</keyword>
<evidence type="ECO:0000256" key="2">
    <source>
        <dbReference type="ARBA" id="ARBA00012247"/>
    </source>
</evidence>
<protein>
    <recommendedName>
        <fullName evidence="2">glycerophosphodiester phosphodiesterase</fullName>
        <ecNumber evidence="2">3.1.4.46</ecNumber>
    </recommendedName>
</protein>
<keyword evidence="9" id="KW-1185">Reference proteome</keyword>
<dbReference type="Proteomes" id="UP000000600">
    <property type="component" value="Unassembled WGS sequence"/>
</dbReference>
<evidence type="ECO:0000256" key="1">
    <source>
        <dbReference type="ARBA" id="ARBA00007277"/>
    </source>
</evidence>
<dbReference type="OMA" id="WENNQTH"/>
<dbReference type="PANTHER" id="PTHR43620:SF7">
    <property type="entry name" value="GLYCEROPHOSPHODIESTER PHOSPHODIESTERASE GDPD5-RELATED"/>
    <property type="match status" value="1"/>
</dbReference>
<dbReference type="SUPFAM" id="SSF51695">
    <property type="entry name" value="PLC-like phosphodiesterases"/>
    <property type="match status" value="1"/>
</dbReference>
<dbReference type="OrthoDB" id="1058301at2759"/>
<dbReference type="FunFam" id="3.20.20.190:FF:000086">
    <property type="entry name" value="Uncharacterized protein"/>
    <property type="match status" value="1"/>
</dbReference>
<dbReference type="eggNOG" id="KOG2258">
    <property type="taxonomic scope" value="Eukaryota"/>
</dbReference>
<evidence type="ECO:0000256" key="6">
    <source>
        <dbReference type="ARBA" id="ARBA00047512"/>
    </source>
</evidence>
<dbReference type="KEGG" id="ptm:GSPATT00013417001"/>
<dbReference type="Pfam" id="PF03009">
    <property type="entry name" value="GDPD"/>
    <property type="match status" value="1"/>
</dbReference>
<reference evidence="8 9" key="1">
    <citation type="journal article" date="2006" name="Nature">
        <title>Global trends of whole-genome duplications revealed by the ciliate Paramecium tetraurelia.</title>
        <authorList>
            <consortium name="Genoscope"/>
            <person name="Aury J.-M."/>
            <person name="Jaillon O."/>
            <person name="Duret L."/>
            <person name="Noel B."/>
            <person name="Jubin C."/>
            <person name="Porcel B.M."/>
            <person name="Segurens B."/>
            <person name="Daubin V."/>
            <person name="Anthouard V."/>
            <person name="Aiach N."/>
            <person name="Arnaiz O."/>
            <person name="Billaut A."/>
            <person name="Beisson J."/>
            <person name="Blanc I."/>
            <person name="Bouhouche K."/>
            <person name="Camara F."/>
            <person name="Duharcourt S."/>
            <person name="Guigo R."/>
            <person name="Gogendeau D."/>
            <person name="Katinka M."/>
            <person name="Keller A.-M."/>
            <person name="Kissmehl R."/>
            <person name="Klotz C."/>
            <person name="Koll F."/>
            <person name="Le Moue A."/>
            <person name="Lepere C."/>
            <person name="Malinsky S."/>
            <person name="Nowacki M."/>
            <person name="Nowak J.K."/>
            <person name="Plattner H."/>
            <person name="Poulain J."/>
            <person name="Ruiz F."/>
            <person name="Serrano V."/>
            <person name="Zagulski M."/>
            <person name="Dessen P."/>
            <person name="Betermier M."/>
            <person name="Weissenbach J."/>
            <person name="Scarpelli C."/>
            <person name="Schachter V."/>
            <person name="Sperling L."/>
            <person name="Meyer E."/>
            <person name="Cohen J."/>
            <person name="Wincker P."/>
        </authorList>
    </citation>
    <scope>NUCLEOTIDE SEQUENCE [LARGE SCALE GENOMIC DNA]</scope>
    <source>
        <strain evidence="8 9">Stock d4-2</strain>
    </source>
</reference>
<dbReference type="Gene3D" id="3.20.20.190">
    <property type="entry name" value="Phosphatidylinositol (PI) phosphodiesterase"/>
    <property type="match status" value="1"/>
</dbReference>
<dbReference type="GO" id="GO:0006629">
    <property type="term" value="P:lipid metabolic process"/>
    <property type="evidence" value="ECO:0007669"/>
    <property type="project" value="InterPro"/>
</dbReference>
<organism evidence="8 9">
    <name type="scientific">Paramecium tetraurelia</name>
    <dbReference type="NCBI Taxonomy" id="5888"/>
    <lineage>
        <taxon>Eukaryota</taxon>
        <taxon>Sar</taxon>
        <taxon>Alveolata</taxon>
        <taxon>Ciliophora</taxon>
        <taxon>Intramacronucleata</taxon>
        <taxon>Oligohymenophorea</taxon>
        <taxon>Peniculida</taxon>
        <taxon>Parameciidae</taxon>
        <taxon>Paramecium</taxon>
    </lineage>
</organism>
<comment type="catalytic activity">
    <reaction evidence="6">
        <text>a sn-glycero-3-phosphodiester + H2O = an alcohol + sn-glycerol 3-phosphate + H(+)</text>
        <dbReference type="Rhea" id="RHEA:12969"/>
        <dbReference type="ChEBI" id="CHEBI:15377"/>
        <dbReference type="ChEBI" id="CHEBI:15378"/>
        <dbReference type="ChEBI" id="CHEBI:30879"/>
        <dbReference type="ChEBI" id="CHEBI:57597"/>
        <dbReference type="ChEBI" id="CHEBI:83408"/>
        <dbReference type="EC" id="3.1.4.46"/>
    </reaction>
</comment>
<dbReference type="STRING" id="5888.A0D4I4"/>
<evidence type="ECO:0000313" key="8">
    <source>
        <dbReference type="EMBL" id="CAK77951.1"/>
    </source>
</evidence>
<dbReference type="PANTHER" id="PTHR43620">
    <property type="entry name" value="GLYCEROPHOSPHORYL DIESTER PHOSPHODIESTERASE"/>
    <property type="match status" value="1"/>
</dbReference>
<comment type="similarity">
    <text evidence="1">Belongs to the glycerophosphoryl diester phosphodiesterase family.</text>
</comment>
<evidence type="ECO:0000256" key="5">
    <source>
        <dbReference type="ARBA" id="ARBA00022801"/>
    </source>
</evidence>
<dbReference type="GO" id="GO:0006071">
    <property type="term" value="P:glycerol metabolic process"/>
    <property type="evidence" value="ECO:0007669"/>
    <property type="project" value="UniProtKB-KW"/>
</dbReference>
<proteinExistence type="inferred from homology"/>
<name>A0D4I4_PARTE</name>
<evidence type="ECO:0000259" key="7">
    <source>
        <dbReference type="PROSITE" id="PS51704"/>
    </source>
</evidence>
<dbReference type="EC" id="3.1.4.46" evidence="2"/>
<dbReference type="GO" id="GO:0008889">
    <property type="term" value="F:glycerophosphodiester phosphodiesterase activity"/>
    <property type="evidence" value="ECO:0000318"/>
    <property type="project" value="GO_Central"/>
</dbReference>
<evidence type="ECO:0000313" key="9">
    <source>
        <dbReference type="Proteomes" id="UP000000600"/>
    </source>
</evidence>
<evidence type="ECO:0000256" key="4">
    <source>
        <dbReference type="ARBA" id="ARBA00022798"/>
    </source>
</evidence>
<accession>A0D4I4</accession>
<dbReference type="EMBL" id="CT868285">
    <property type="protein sequence ID" value="CAK77951.1"/>
    <property type="molecule type" value="Genomic_DNA"/>
</dbReference>
<dbReference type="PROSITE" id="PS51704">
    <property type="entry name" value="GP_PDE"/>
    <property type="match status" value="1"/>
</dbReference>
<dbReference type="AlphaFoldDB" id="A0D4I4"/>
<gene>
    <name evidence="8" type="ORF">GSPATT00013417001</name>
</gene>
<keyword evidence="4" id="KW-0319">Glycerol metabolism</keyword>